<name>A0A9N9KGZ9_9GLOM</name>
<proteinExistence type="predicted"/>
<gene>
    <name evidence="1" type="ORF">DERYTH_LOCUS27760</name>
</gene>
<feature type="non-terminal residue" evidence="1">
    <location>
        <position position="53"/>
    </location>
</feature>
<dbReference type="OrthoDB" id="2425962at2759"/>
<evidence type="ECO:0000313" key="1">
    <source>
        <dbReference type="EMBL" id="CAG8824751.1"/>
    </source>
</evidence>
<keyword evidence="2" id="KW-1185">Reference proteome</keyword>
<comment type="caution">
    <text evidence="1">The sequence shown here is derived from an EMBL/GenBank/DDBJ whole genome shotgun (WGS) entry which is preliminary data.</text>
</comment>
<sequence>MFTLSFRFIHAHISDIVKCRFFEKNTNLAIISGGLTSKVQLLDIAINKSFKAR</sequence>
<organism evidence="1 2">
    <name type="scientific">Dentiscutata erythropus</name>
    <dbReference type="NCBI Taxonomy" id="1348616"/>
    <lineage>
        <taxon>Eukaryota</taxon>
        <taxon>Fungi</taxon>
        <taxon>Fungi incertae sedis</taxon>
        <taxon>Mucoromycota</taxon>
        <taxon>Glomeromycotina</taxon>
        <taxon>Glomeromycetes</taxon>
        <taxon>Diversisporales</taxon>
        <taxon>Gigasporaceae</taxon>
        <taxon>Dentiscutata</taxon>
    </lineage>
</organism>
<evidence type="ECO:0000313" key="2">
    <source>
        <dbReference type="Proteomes" id="UP000789405"/>
    </source>
</evidence>
<dbReference type="Proteomes" id="UP000789405">
    <property type="component" value="Unassembled WGS sequence"/>
</dbReference>
<reference evidence="1" key="1">
    <citation type="submission" date="2021-06" db="EMBL/GenBank/DDBJ databases">
        <authorList>
            <person name="Kallberg Y."/>
            <person name="Tangrot J."/>
            <person name="Rosling A."/>
        </authorList>
    </citation>
    <scope>NUCLEOTIDE SEQUENCE</scope>
    <source>
        <strain evidence="1">MA453B</strain>
    </source>
</reference>
<dbReference type="AlphaFoldDB" id="A0A9N9KGZ9"/>
<dbReference type="EMBL" id="CAJVPY010065335">
    <property type="protein sequence ID" value="CAG8824751.1"/>
    <property type="molecule type" value="Genomic_DNA"/>
</dbReference>
<accession>A0A9N9KGZ9</accession>
<protein>
    <submittedName>
        <fullName evidence="1">15972_t:CDS:1</fullName>
    </submittedName>
</protein>